<proteinExistence type="predicted"/>
<gene>
    <name evidence="4" type="ORF">PPACK8108_LOCUS20884</name>
    <name evidence="3" type="ORF">PPACK8108_LOCUS3637</name>
</gene>
<organism evidence="4 5">
    <name type="scientific">Phakopsora pachyrhizi</name>
    <name type="common">Asian soybean rust disease fungus</name>
    <dbReference type="NCBI Taxonomy" id="170000"/>
    <lineage>
        <taxon>Eukaryota</taxon>
        <taxon>Fungi</taxon>
        <taxon>Dikarya</taxon>
        <taxon>Basidiomycota</taxon>
        <taxon>Pucciniomycotina</taxon>
        <taxon>Pucciniomycetes</taxon>
        <taxon>Pucciniales</taxon>
        <taxon>Phakopsoraceae</taxon>
        <taxon>Phakopsora</taxon>
    </lineage>
</organism>
<evidence type="ECO:0000313" key="4">
    <source>
        <dbReference type="EMBL" id="CAH7686261.1"/>
    </source>
</evidence>
<dbReference type="AlphaFoldDB" id="A0AAV0BGF8"/>
<dbReference type="EMBL" id="CALTRL010000647">
    <property type="protein sequence ID" value="CAH7669066.1"/>
    <property type="molecule type" value="Genomic_DNA"/>
</dbReference>
<dbReference type="Proteomes" id="UP001153365">
    <property type="component" value="Unassembled WGS sequence"/>
</dbReference>
<reference evidence="4" key="1">
    <citation type="submission" date="2022-06" db="EMBL/GenBank/DDBJ databases">
        <authorList>
            <consortium name="SYNGENTA / RWTH Aachen University"/>
        </authorList>
    </citation>
    <scope>NUCLEOTIDE SEQUENCE</scope>
</reference>
<evidence type="ECO:0000313" key="5">
    <source>
        <dbReference type="Proteomes" id="UP001153365"/>
    </source>
</evidence>
<comment type="caution">
    <text evidence="4">The sequence shown here is derived from an EMBL/GenBank/DDBJ whole genome shotgun (WGS) entry which is preliminary data.</text>
</comment>
<evidence type="ECO:0000256" key="1">
    <source>
        <dbReference type="SAM" id="Coils"/>
    </source>
</evidence>
<name>A0AAV0BGF8_PHAPC</name>
<keyword evidence="5" id="KW-1185">Reference proteome</keyword>
<feature type="coiled-coil region" evidence="1">
    <location>
        <begin position="185"/>
        <end position="212"/>
    </location>
</feature>
<accession>A0AAV0BGF8</accession>
<keyword evidence="1" id="KW-0175">Coiled coil</keyword>
<protein>
    <submittedName>
        <fullName evidence="4">Expressed protein</fullName>
    </submittedName>
</protein>
<dbReference type="EMBL" id="CALTRL010005779">
    <property type="protein sequence ID" value="CAH7686261.1"/>
    <property type="molecule type" value="Genomic_DNA"/>
</dbReference>
<feature type="signal peptide" evidence="2">
    <location>
        <begin position="1"/>
        <end position="19"/>
    </location>
</feature>
<keyword evidence="2" id="KW-0732">Signal</keyword>
<evidence type="ECO:0000313" key="3">
    <source>
        <dbReference type="EMBL" id="CAH7669066.1"/>
    </source>
</evidence>
<feature type="chain" id="PRO_5044713241" evidence="2">
    <location>
        <begin position="20"/>
        <end position="236"/>
    </location>
</feature>
<sequence>MKLLIIALSFCVLKYSSNAMEISTSSRNLSQGRDFLNEIDKSLKPIDYGKSVSIPKDGIQRMGHVDWTNYQLDELKSYIDHNGLSNVEGVLMRFDRIRVHYKEIKKYLEEYLEKYGMQGSPYTTYLSQDFKTRIANAIRTFEIFITNIDRLEQTLKYKLTGYIFLEENPKVVESNDQVELALSTNNNYKKNRKTLEYELQLARKQVREAINQRDINQALIDKETLGKLNIIKEKNN</sequence>
<evidence type="ECO:0000256" key="2">
    <source>
        <dbReference type="SAM" id="SignalP"/>
    </source>
</evidence>